<dbReference type="Proteomes" id="UP000257109">
    <property type="component" value="Unassembled WGS sequence"/>
</dbReference>
<protein>
    <recommendedName>
        <fullName evidence="1">Reverse transcriptase Ty1/copia-type domain-containing protein</fullName>
    </recommendedName>
</protein>
<evidence type="ECO:0000313" key="3">
    <source>
        <dbReference type="Proteomes" id="UP000257109"/>
    </source>
</evidence>
<evidence type="ECO:0000313" key="2">
    <source>
        <dbReference type="EMBL" id="RDX76719.1"/>
    </source>
</evidence>
<name>A0A371FEJ4_MUCPR</name>
<comment type="caution">
    <text evidence="2">The sequence shown here is derived from an EMBL/GenBank/DDBJ whole genome shotgun (WGS) entry which is preliminary data.</text>
</comment>
<proteinExistence type="predicted"/>
<dbReference type="InterPro" id="IPR013103">
    <property type="entry name" value="RVT_2"/>
</dbReference>
<keyword evidence="3" id="KW-1185">Reference proteome</keyword>
<feature type="non-terminal residue" evidence="2">
    <location>
        <position position="1"/>
    </location>
</feature>
<accession>A0A371FEJ4</accession>
<dbReference type="OrthoDB" id="1747567at2759"/>
<dbReference type="AlphaFoldDB" id="A0A371FEJ4"/>
<sequence length="71" mass="8202">MHQLDVKSSFLNGPLEEVVYVDQPQGFVVKGKENKVYKLKKAPHQEPRTGELMATYLRLALKNAHKNMEFM</sequence>
<dbReference type="EMBL" id="QJKJ01009409">
    <property type="protein sequence ID" value="RDX76719.1"/>
    <property type="molecule type" value="Genomic_DNA"/>
</dbReference>
<reference evidence="2" key="1">
    <citation type="submission" date="2018-05" db="EMBL/GenBank/DDBJ databases">
        <title>Draft genome of Mucuna pruriens seed.</title>
        <authorList>
            <person name="Nnadi N.E."/>
            <person name="Vos R."/>
            <person name="Hasami M.H."/>
            <person name="Devisetty U.K."/>
            <person name="Aguiy J.C."/>
        </authorList>
    </citation>
    <scope>NUCLEOTIDE SEQUENCE [LARGE SCALE GENOMIC DNA]</scope>
    <source>
        <strain evidence="2">JCA_2017</strain>
    </source>
</reference>
<evidence type="ECO:0000259" key="1">
    <source>
        <dbReference type="Pfam" id="PF07727"/>
    </source>
</evidence>
<feature type="domain" description="Reverse transcriptase Ty1/copia-type" evidence="1">
    <location>
        <begin position="1"/>
        <end position="45"/>
    </location>
</feature>
<gene>
    <name evidence="2" type="ORF">CR513_43268</name>
</gene>
<dbReference type="Pfam" id="PF07727">
    <property type="entry name" value="RVT_2"/>
    <property type="match status" value="1"/>
</dbReference>
<organism evidence="2 3">
    <name type="scientific">Mucuna pruriens</name>
    <name type="common">Velvet bean</name>
    <name type="synonym">Dolichos pruriens</name>
    <dbReference type="NCBI Taxonomy" id="157652"/>
    <lineage>
        <taxon>Eukaryota</taxon>
        <taxon>Viridiplantae</taxon>
        <taxon>Streptophyta</taxon>
        <taxon>Embryophyta</taxon>
        <taxon>Tracheophyta</taxon>
        <taxon>Spermatophyta</taxon>
        <taxon>Magnoliopsida</taxon>
        <taxon>eudicotyledons</taxon>
        <taxon>Gunneridae</taxon>
        <taxon>Pentapetalae</taxon>
        <taxon>rosids</taxon>
        <taxon>fabids</taxon>
        <taxon>Fabales</taxon>
        <taxon>Fabaceae</taxon>
        <taxon>Papilionoideae</taxon>
        <taxon>50 kb inversion clade</taxon>
        <taxon>NPAAA clade</taxon>
        <taxon>indigoferoid/millettioid clade</taxon>
        <taxon>Phaseoleae</taxon>
        <taxon>Mucuna</taxon>
    </lineage>
</organism>